<sequence length="233" mass="25722">MYKSAPCLGYLVLATYEDFTFTTYILYISFNFRTNKSFLVDDSGHWSAICLVSLSNFVPASEIFLAALMTSINNNIISCIIPLSYLTIKLQLFTPKEFNLLSNFFVYPIHENGSTNLSYTIINKSRSINKIIFIYFFRRITATTLQTLAERPLIAPASNSIPETAKKSSIVVISSTASVNSRTCACHASLKTSILSSANLELNTRAHSSTSFSSPECAASIKTSNGTLVSRKL</sequence>
<proteinExistence type="predicted"/>
<keyword evidence="3" id="KW-1185">Reference proteome</keyword>
<evidence type="ECO:0000256" key="1">
    <source>
        <dbReference type="SAM" id="Phobius"/>
    </source>
</evidence>
<dbReference type="Proteomes" id="UP000475862">
    <property type="component" value="Unassembled WGS sequence"/>
</dbReference>
<dbReference type="AlphaFoldDB" id="A0A6G0TN11"/>
<name>A0A6G0TN11_APHGL</name>
<gene>
    <name evidence="2" type="ORF">AGLY_007598</name>
</gene>
<organism evidence="2 3">
    <name type="scientific">Aphis glycines</name>
    <name type="common">Soybean aphid</name>
    <dbReference type="NCBI Taxonomy" id="307491"/>
    <lineage>
        <taxon>Eukaryota</taxon>
        <taxon>Metazoa</taxon>
        <taxon>Ecdysozoa</taxon>
        <taxon>Arthropoda</taxon>
        <taxon>Hexapoda</taxon>
        <taxon>Insecta</taxon>
        <taxon>Pterygota</taxon>
        <taxon>Neoptera</taxon>
        <taxon>Paraneoptera</taxon>
        <taxon>Hemiptera</taxon>
        <taxon>Sternorrhyncha</taxon>
        <taxon>Aphidomorpha</taxon>
        <taxon>Aphidoidea</taxon>
        <taxon>Aphididae</taxon>
        <taxon>Aphidini</taxon>
        <taxon>Aphis</taxon>
        <taxon>Aphis</taxon>
    </lineage>
</organism>
<keyword evidence="1" id="KW-0812">Transmembrane</keyword>
<reference evidence="2 3" key="1">
    <citation type="submission" date="2019-08" db="EMBL/GenBank/DDBJ databases">
        <title>The genome of the soybean aphid Biotype 1, its phylome, world population structure and adaptation to the North American continent.</title>
        <authorList>
            <person name="Giordano R."/>
            <person name="Donthu R.K."/>
            <person name="Hernandez A.G."/>
            <person name="Wright C.L."/>
            <person name="Zimin A.V."/>
        </authorList>
    </citation>
    <scope>NUCLEOTIDE SEQUENCE [LARGE SCALE GENOMIC DNA]</scope>
    <source>
        <tissue evidence="2">Whole aphids</tissue>
    </source>
</reference>
<accession>A0A6G0TN11</accession>
<keyword evidence="1" id="KW-0472">Membrane</keyword>
<protein>
    <submittedName>
        <fullName evidence="2">Uncharacterized protein</fullName>
    </submittedName>
</protein>
<evidence type="ECO:0000313" key="3">
    <source>
        <dbReference type="Proteomes" id="UP000475862"/>
    </source>
</evidence>
<dbReference type="EMBL" id="VYZN01000025">
    <property type="protein sequence ID" value="KAE9535697.1"/>
    <property type="molecule type" value="Genomic_DNA"/>
</dbReference>
<keyword evidence="1" id="KW-1133">Transmembrane helix</keyword>
<comment type="caution">
    <text evidence="2">The sequence shown here is derived from an EMBL/GenBank/DDBJ whole genome shotgun (WGS) entry which is preliminary data.</text>
</comment>
<evidence type="ECO:0000313" key="2">
    <source>
        <dbReference type="EMBL" id="KAE9535697.1"/>
    </source>
</evidence>
<feature type="transmembrane region" description="Helical" evidence="1">
    <location>
        <begin position="7"/>
        <end position="30"/>
    </location>
</feature>